<dbReference type="AlphaFoldDB" id="A0ABD0N761"/>
<dbReference type="InterPro" id="IPR016162">
    <property type="entry name" value="Ald_DH_N"/>
</dbReference>
<dbReference type="InterPro" id="IPR016161">
    <property type="entry name" value="Ald_DH/histidinol_DH"/>
</dbReference>
<accession>A0ABD0N761</accession>
<evidence type="ECO:0000256" key="3">
    <source>
        <dbReference type="ARBA" id="ARBA00023027"/>
    </source>
</evidence>
<protein>
    <recommendedName>
        <fullName evidence="6">Aldehyde dehydrogenase domain-containing protein</fullName>
    </recommendedName>
</protein>
<dbReference type="PANTHER" id="PTHR43720">
    <property type="entry name" value="2-AMINOMUCONIC SEMIALDEHYDE DEHYDROGENASE"/>
    <property type="match status" value="1"/>
</dbReference>
<gene>
    <name evidence="7" type="ORF">M9458_046031</name>
</gene>
<dbReference type="GO" id="GO:0016491">
    <property type="term" value="F:oxidoreductase activity"/>
    <property type="evidence" value="ECO:0007669"/>
    <property type="project" value="UniProtKB-KW"/>
</dbReference>
<evidence type="ECO:0000256" key="5">
    <source>
        <dbReference type="RuleBase" id="RU003345"/>
    </source>
</evidence>
<evidence type="ECO:0000256" key="1">
    <source>
        <dbReference type="ARBA" id="ARBA00009986"/>
    </source>
</evidence>
<feature type="active site" evidence="4">
    <location>
        <position position="55"/>
    </location>
</feature>
<evidence type="ECO:0000256" key="4">
    <source>
        <dbReference type="PROSITE-ProRule" id="PRU10007"/>
    </source>
</evidence>
<keyword evidence="3" id="KW-0520">NAD</keyword>
<evidence type="ECO:0000256" key="2">
    <source>
        <dbReference type="ARBA" id="ARBA00023002"/>
    </source>
</evidence>
<dbReference type="InterPro" id="IPR029510">
    <property type="entry name" value="Ald_DH_CS_GLU"/>
</dbReference>
<dbReference type="Pfam" id="PF00171">
    <property type="entry name" value="Aldedh"/>
    <property type="match status" value="1"/>
</dbReference>
<feature type="non-terminal residue" evidence="7">
    <location>
        <position position="1"/>
    </location>
</feature>
<dbReference type="SUPFAM" id="SSF53720">
    <property type="entry name" value="ALDH-like"/>
    <property type="match status" value="1"/>
</dbReference>
<reference evidence="7 8" key="1">
    <citation type="submission" date="2024-05" db="EMBL/GenBank/DDBJ databases">
        <title>Genome sequencing and assembly of Indian major carp, Cirrhinus mrigala (Hamilton, 1822).</title>
        <authorList>
            <person name="Mohindra V."/>
            <person name="Chowdhury L.M."/>
            <person name="Lal K."/>
            <person name="Jena J.K."/>
        </authorList>
    </citation>
    <scope>NUCLEOTIDE SEQUENCE [LARGE SCALE GENOMIC DNA]</scope>
    <source>
        <strain evidence="7">CM1030</strain>
        <tissue evidence="7">Blood</tissue>
    </source>
</reference>
<dbReference type="InterPro" id="IPR016163">
    <property type="entry name" value="Ald_DH_C"/>
</dbReference>
<dbReference type="PROSITE" id="PS00687">
    <property type="entry name" value="ALDEHYDE_DEHYDR_GLU"/>
    <property type="match status" value="1"/>
</dbReference>
<comment type="similarity">
    <text evidence="1 5">Belongs to the aldehyde dehydrogenase family.</text>
</comment>
<proteinExistence type="inferred from homology"/>
<sequence>FPPGVVNIVFGTGPRAGDALVSHPDVPLISFTGGTATARLITERSAPYCKKLSLELGGKNPAIIFADADMEQCISTTVRSSFSNQ</sequence>
<dbReference type="Gene3D" id="3.40.309.10">
    <property type="entry name" value="Aldehyde Dehydrogenase, Chain A, domain 2"/>
    <property type="match status" value="1"/>
</dbReference>
<dbReference type="Gene3D" id="3.40.605.10">
    <property type="entry name" value="Aldehyde Dehydrogenase, Chain A, domain 1"/>
    <property type="match status" value="1"/>
</dbReference>
<evidence type="ECO:0000313" key="8">
    <source>
        <dbReference type="Proteomes" id="UP001529510"/>
    </source>
</evidence>
<feature type="non-terminal residue" evidence="7">
    <location>
        <position position="85"/>
    </location>
</feature>
<dbReference type="PANTHER" id="PTHR43720:SF2">
    <property type="entry name" value="2-AMINOMUCONIC SEMIALDEHYDE DEHYDROGENASE"/>
    <property type="match status" value="1"/>
</dbReference>
<organism evidence="7 8">
    <name type="scientific">Cirrhinus mrigala</name>
    <name type="common">Mrigala</name>
    <dbReference type="NCBI Taxonomy" id="683832"/>
    <lineage>
        <taxon>Eukaryota</taxon>
        <taxon>Metazoa</taxon>
        <taxon>Chordata</taxon>
        <taxon>Craniata</taxon>
        <taxon>Vertebrata</taxon>
        <taxon>Euteleostomi</taxon>
        <taxon>Actinopterygii</taxon>
        <taxon>Neopterygii</taxon>
        <taxon>Teleostei</taxon>
        <taxon>Ostariophysi</taxon>
        <taxon>Cypriniformes</taxon>
        <taxon>Cyprinidae</taxon>
        <taxon>Labeoninae</taxon>
        <taxon>Labeonini</taxon>
        <taxon>Cirrhinus</taxon>
    </lineage>
</organism>
<name>A0ABD0N761_CIRMR</name>
<keyword evidence="2 5" id="KW-0560">Oxidoreductase</keyword>
<evidence type="ECO:0000259" key="6">
    <source>
        <dbReference type="Pfam" id="PF00171"/>
    </source>
</evidence>
<feature type="domain" description="Aldehyde dehydrogenase" evidence="6">
    <location>
        <begin position="1"/>
        <end position="85"/>
    </location>
</feature>
<evidence type="ECO:0000313" key="7">
    <source>
        <dbReference type="EMBL" id="KAL0157955.1"/>
    </source>
</evidence>
<dbReference type="Proteomes" id="UP001529510">
    <property type="component" value="Unassembled WGS sequence"/>
</dbReference>
<dbReference type="EMBL" id="JAMKFB020000023">
    <property type="protein sequence ID" value="KAL0157955.1"/>
    <property type="molecule type" value="Genomic_DNA"/>
</dbReference>
<comment type="caution">
    <text evidence="7">The sequence shown here is derived from an EMBL/GenBank/DDBJ whole genome shotgun (WGS) entry which is preliminary data.</text>
</comment>
<keyword evidence="8" id="KW-1185">Reference proteome</keyword>
<dbReference type="InterPro" id="IPR015590">
    <property type="entry name" value="Aldehyde_DH_dom"/>
</dbReference>